<organism evidence="4">
    <name type="scientific">freshwater metagenome</name>
    <dbReference type="NCBI Taxonomy" id="449393"/>
    <lineage>
        <taxon>unclassified sequences</taxon>
        <taxon>metagenomes</taxon>
        <taxon>ecological metagenomes</taxon>
    </lineage>
</organism>
<dbReference type="PANTHER" id="PTHR42879:SF2">
    <property type="entry name" value="3-OXOACYL-[ACYL-CARRIER-PROTEIN] REDUCTASE FABG"/>
    <property type="match status" value="1"/>
</dbReference>
<name>A0A6J7KS19_9ZZZZ</name>
<comment type="similarity">
    <text evidence="1">Belongs to the short-chain dehydrogenases/reductases (SDR) family.</text>
</comment>
<dbReference type="PANTHER" id="PTHR42879">
    <property type="entry name" value="3-OXOACYL-(ACYL-CARRIER-PROTEIN) REDUCTASE"/>
    <property type="match status" value="1"/>
</dbReference>
<dbReference type="EMBL" id="CAFBMK010000439">
    <property type="protein sequence ID" value="CAB4958281.1"/>
    <property type="molecule type" value="Genomic_DNA"/>
</dbReference>
<dbReference type="SUPFAM" id="SSF51735">
    <property type="entry name" value="NAD(P)-binding Rossmann-fold domains"/>
    <property type="match status" value="1"/>
</dbReference>
<dbReference type="AlphaFoldDB" id="A0A6J7KS19"/>
<dbReference type="GO" id="GO:0032787">
    <property type="term" value="P:monocarboxylic acid metabolic process"/>
    <property type="evidence" value="ECO:0007669"/>
    <property type="project" value="UniProtKB-ARBA"/>
</dbReference>
<dbReference type="PRINTS" id="PR00080">
    <property type="entry name" value="SDRFAMILY"/>
</dbReference>
<dbReference type="FunFam" id="3.40.50.720:FF:000173">
    <property type="entry name" value="3-oxoacyl-[acyl-carrier protein] reductase"/>
    <property type="match status" value="1"/>
</dbReference>
<dbReference type="InterPro" id="IPR036291">
    <property type="entry name" value="NAD(P)-bd_dom_sf"/>
</dbReference>
<dbReference type="PRINTS" id="PR00081">
    <property type="entry name" value="GDHRDH"/>
</dbReference>
<sequence>MSPKDTSWPPTRPEDGCALVTGGSGAIGAATVKALAADGWPVVVHYGRGAERAQAVVAEVEASGGTAVAIAADLADPAAPEQLLADAVAALGPVRVLVNNAGITRDNLAMQLTDEDWQSVIDVDLTAAFRLIRPALKTMIRARWGRIVNVSSVIGLKTNPGQANYAAAKAGLLGLTRSVAAEVARRNVTVNAVAPGFVESEMTEGILDGLIDHIPARRAGRPEEVAATIRFLASPEASYVTGSTLVVDGGLGA</sequence>
<dbReference type="Gene3D" id="3.40.50.720">
    <property type="entry name" value="NAD(P)-binding Rossmann-like Domain"/>
    <property type="match status" value="1"/>
</dbReference>
<dbReference type="InterPro" id="IPR057326">
    <property type="entry name" value="KR_dom"/>
</dbReference>
<dbReference type="InterPro" id="IPR020904">
    <property type="entry name" value="Sc_DH/Rdtase_CS"/>
</dbReference>
<dbReference type="GO" id="GO:0016491">
    <property type="term" value="F:oxidoreductase activity"/>
    <property type="evidence" value="ECO:0007669"/>
    <property type="project" value="UniProtKB-KW"/>
</dbReference>
<evidence type="ECO:0000256" key="2">
    <source>
        <dbReference type="ARBA" id="ARBA00023002"/>
    </source>
</evidence>
<dbReference type="SMART" id="SM00822">
    <property type="entry name" value="PKS_KR"/>
    <property type="match status" value="1"/>
</dbReference>
<evidence type="ECO:0000259" key="3">
    <source>
        <dbReference type="SMART" id="SM00822"/>
    </source>
</evidence>
<proteinExistence type="inferred from homology"/>
<protein>
    <submittedName>
        <fullName evidence="4">Unannotated protein</fullName>
    </submittedName>
</protein>
<dbReference type="NCBIfam" id="NF009466">
    <property type="entry name" value="PRK12826.1-2"/>
    <property type="match status" value="1"/>
</dbReference>
<evidence type="ECO:0000256" key="1">
    <source>
        <dbReference type="ARBA" id="ARBA00006484"/>
    </source>
</evidence>
<keyword evidence="2" id="KW-0560">Oxidoreductase</keyword>
<evidence type="ECO:0000313" key="4">
    <source>
        <dbReference type="EMBL" id="CAB4958281.1"/>
    </source>
</evidence>
<accession>A0A6J7KS19</accession>
<dbReference type="Pfam" id="PF00106">
    <property type="entry name" value="adh_short"/>
    <property type="match status" value="1"/>
</dbReference>
<reference evidence="4" key="1">
    <citation type="submission" date="2020-05" db="EMBL/GenBank/DDBJ databases">
        <authorList>
            <person name="Chiriac C."/>
            <person name="Salcher M."/>
            <person name="Ghai R."/>
            <person name="Kavagutti S V."/>
        </authorList>
    </citation>
    <scope>NUCLEOTIDE SEQUENCE</scope>
</reference>
<dbReference type="InterPro" id="IPR002347">
    <property type="entry name" value="SDR_fam"/>
</dbReference>
<dbReference type="PROSITE" id="PS00061">
    <property type="entry name" value="ADH_SHORT"/>
    <property type="match status" value="1"/>
</dbReference>
<dbReference type="InterPro" id="IPR050259">
    <property type="entry name" value="SDR"/>
</dbReference>
<gene>
    <name evidence="4" type="ORF">UFOPK3564_03899</name>
</gene>
<feature type="domain" description="Ketoreductase" evidence="3">
    <location>
        <begin position="16"/>
        <end position="196"/>
    </location>
</feature>